<reference evidence="2 3" key="1">
    <citation type="submission" date="2018-07" db="EMBL/GenBank/DDBJ databases">
        <title>Genome guided investigation of antibiotics producing actinomycetales strain isolated from a Macau mangrove ecosystem.</title>
        <authorList>
            <person name="Hu D."/>
        </authorList>
    </citation>
    <scope>NUCLEOTIDE SEQUENCE [LARGE SCALE GENOMIC DNA]</scope>
    <source>
        <strain evidence="2 3">2297</strain>
    </source>
</reference>
<keyword evidence="2" id="KW-0223">Dioxygenase</keyword>
<name>A0A369V8Q9_9ACTN</name>
<accession>A0A369V8Q9</accession>
<dbReference type="EMBL" id="QQBH01000005">
    <property type="protein sequence ID" value="RDD89067.1"/>
    <property type="molecule type" value="Genomic_DNA"/>
</dbReference>
<evidence type="ECO:0000256" key="1">
    <source>
        <dbReference type="SAM" id="MobiDB-lite"/>
    </source>
</evidence>
<dbReference type="RefSeq" id="WP_114528207.1">
    <property type="nucleotide sequence ID" value="NZ_QQBH01000005.1"/>
</dbReference>
<protein>
    <submittedName>
        <fullName evidence="2">Aromatic ring-opening dioxygenase LigA</fullName>
    </submittedName>
</protein>
<evidence type="ECO:0000313" key="2">
    <source>
        <dbReference type="EMBL" id="RDD89067.1"/>
    </source>
</evidence>
<proteinExistence type="predicted"/>
<dbReference type="OrthoDB" id="4246507at2"/>
<keyword evidence="2" id="KW-0560">Oxidoreductase</keyword>
<evidence type="ECO:0000313" key="3">
    <source>
        <dbReference type="Proteomes" id="UP000253742"/>
    </source>
</evidence>
<organism evidence="2 3">
    <name type="scientific">Streptomyces parvulus</name>
    <dbReference type="NCBI Taxonomy" id="146923"/>
    <lineage>
        <taxon>Bacteria</taxon>
        <taxon>Bacillati</taxon>
        <taxon>Actinomycetota</taxon>
        <taxon>Actinomycetes</taxon>
        <taxon>Kitasatosporales</taxon>
        <taxon>Streptomycetaceae</taxon>
        <taxon>Streptomyces</taxon>
    </lineage>
</organism>
<dbReference type="Proteomes" id="UP000253742">
    <property type="component" value="Unassembled WGS sequence"/>
</dbReference>
<dbReference type="AlphaFoldDB" id="A0A369V8Q9"/>
<gene>
    <name evidence="2" type="ORF">DVZ84_08640</name>
</gene>
<sequence>MTRATAASLAAMRRRLDEPPPENVPGQLAVEVPAGEDKPPPACGHGNPQCGARPVRFYPCGHRCEEHQPSKTRPYFTPSP</sequence>
<dbReference type="GO" id="GO:0051213">
    <property type="term" value="F:dioxygenase activity"/>
    <property type="evidence" value="ECO:0007669"/>
    <property type="project" value="UniProtKB-KW"/>
</dbReference>
<feature type="region of interest" description="Disordered" evidence="1">
    <location>
        <begin position="1"/>
        <end position="25"/>
    </location>
</feature>
<comment type="caution">
    <text evidence="2">The sequence shown here is derived from an EMBL/GenBank/DDBJ whole genome shotgun (WGS) entry which is preliminary data.</text>
</comment>